<evidence type="ECO:0000256" key="2">
    <source>
        <dbReference type="ARBA" id="ARBA00022737"/>
    </source>
</evidence>
<accession>A0A3B3T884</accession>
<feature type="compositionally biased region" description="Polar residues" evidence="9">
    <location>
        <begin position="415"/>
        <end position="438"/>
    </location>
</feature>
<feature type="compositionally biased region" description="Acidic residues" evidence="9">
    <location>
        <begin position="711"/>
        <end position="729"/>
    </location>
</feature>
<dbReference type="PANTHER" id="PTHR46318:SF2">
    <property type="entry name" value="NUCLEOLAR TRANSCRIPTION FACTOR 1"/>
    <property type="match status" value="1"/>
</dbReference>
<evidence type="ECO:0000256" key="5">
    <source>
        <dbReference type="ARBA" id="ARBA00023159"/>
    </source>
</evidence>
<dbReference type="Proteomes" id="UP000261540">
    <property type="component" value="Unplaced"/>
</dbReference>
<keyword evidence="3" id="KW-0805">Transcription regulation</keyword>
<dbReference type="STRING" id="1676925.ENSPKIP00000038668"/>
<sequence length="804" mass="94158">MFTFCRNRLQGLYGDMETTVDQTWPKEDLLKLLDCMKEKLPQNDLSRFKTMESRLDWDKVAFGPYSGETCKQKWQAVSREVRKYRTLSEMIVGAEDFIKNPQRSRRAQRHPDFPKKPLTAYLRFFMEKRAKYAKLHPELSNMDLTKVLSRKYRELPERKKAKYVQEFQRDKEAFEQKVLKFREEHPDVNVKNNIPEKPKTPQQLWYNHKKKSILKTQPDANAKDIRDRLLKQWTQLSDKKRLKWINKSLEQHRIYEVRHFSDAFYLFFLSWSLWRSTKLQLVPVVQETMREFIQQHPELNLSDRDIKKTTLTKAERHLKDKSDGRPEKPPVNGYALYCSEAVSSMKDMPHPKRLTMCRQQWKRLDRSDRDSYQKLCELKKKEYEVEMDRFLCSLPKDQQQRVQGELEALGDLRKSNSSSPASKETSKAMSLSPKQRPNSNDRHSSTPRKPISALFIFSEEKRPKLQRQRPELSDSELTCTLAKMWNELPDKKKEKYERLEVTLKAELEKVAKVDRGLPVPPKRAQDFWQLSVMESYLASFSNNRAKAEDAMNSVWISMDKKQKMVWIKKAMEDRKRYNRELGEMQPLNVPVGLGKQPKFVGEPKKPPGSGYHIFSQEVLASKELTHLPLKARMGEVGARWKSLSERDRESYRVLAATMLEQYKDQLDLWLQSLSPQERTAYDEYRSTKRKRTNKPSGSKAKMPPTSAEKSDSEDGGIDEDEDEEEEVSSGEESSNKENDEEEEEEEEEDDEDDTDQNVEEKDEDTDKDTKNKENESGGSSVSSSESSDSGSDSESDSNTDFNSD</sequence>
<dbReference type="GO" id="GO:0005634">
    <property type="term" value="C:nucleus"/>
    <property type="evidence" value="ECO:0007669"/>
    <property type="project" value="UniProtKB-SubCell"/>
</dbReference>
<dbReference type="Ensembl" id="ENSPKIT00000019662.1">
    <property type="protein sequence ID" value="ENSPKIP00000038668.1"/>
    <property type="gene ID" value="ENSPKIG00000016332.1"/>
</dbReference>
<dbReference type="Pfam" id="PF14887">
    <property type="entry name" value="HMG_box_5"/>
    <property type="match status" value="1"/>
</dbReference>
<organism evidence="11 12">
    <name type="scientific">Paramormyrops kingsleyae</name>
    <dbReference type="NCBI Taxonomy" id="1676925"/>
    <lineage>
        <taxon>Eukaryota</taxon>
        <taxon>Metazoa</taxon>
        <taxon>Chordata</taxon>
        <taxon>Craniata</taxon>
        <taxon>Vertebrata</taxon>
        <taxon>Euteleostomi</taxon>
        <taxon>Actinopterygii</taxon>
        <taxon>Neopterygii</taxon>
        <taxon>Teleostei</taxon>
        <taxon>Osteoglossocephala</taxon>
        <taxon>Osteoglossomorpha</taxon>
        <taxon>Osteoglossiformes</taxon>
        <taxon>Mormyridae</taxon>
        <taxon>Paramormyrops</taxon>
    </lineage>
</organism>
<dbReference type="CDD" id="cd21999">
    <property type="entry name" value="HMG-box_UBF1_rpt2"/>
    <property type="match status" value="1"/>
</dbReference>
<protein>
    <submittedName>
        <fullName evidence="11">Upstream binding transcription factor</fullName>
    </submittedName>
</protein>
<feature type="domain" description="HMG box" evidence="10">
    <location>
        <begin position="604"/>
        <end position="670"/>
    </location>
</feature>
<dbReference type="CDD" id="cd21998">
    <property type="entry name" value="HMG-box_UBF1_rpt1-like"/>
    <property type="match status" value="1"/>
</dbReference>
<dbReference type="InterPro" id="IPR036910">
    <property type="entry name" value="HMG_box_dom_sf"/>
</dbReference>
<dbReference type="CDD" id="cd22003">
    <property type="entry name" value="HMG-box_UBF1_rpt6-like"/>
    <property type="match status" value="1"/>
</dbReference>
<evidence type="ECO:0000256" key="7">
    <source>
        <dbReference type="ARBA" id="ARBA00023242"/>
    </source>
</evidence>
<evidence type="ECO:0000256" key="9">
    <source>
        <dbReference type="SAM" id="MobiDB-lite"/>
    </source>
</evidence>
<feature type="DNA-binding region" description="HMG box" evidence="8">
    <location>
        <begin position="447"/>
        <end position="515"/>
    </location>
</feature>
<evidence type="ECO:0000256" key="8">
    <source>
        <dbReference type="PROSITE-ProRule" id="PRU00267"/>
    </source>
</evidence>
<feature type="compositionally biased region" description="Acidic residues" evidence="9">
    <location>
        <begin position="791"/>
        <end position="804"/>
    </location>
</feature>
<evidence type="ECO:0000256" key="4">
    <source>
        <dbReference type="ARBA" id="ARBA00023125"/>
    </source>
</evidence>
<dbReference type="CDD" id="cd22001">
    <property type="entry name" value="HMG-box_UBF1_rpt4"/>
    <property type="match status" value="1"/>
</dbReference>
<feature type="DNA-binding region" description="HMG box" evidence="8">
    <location>
        <begin position="327"/>
        <end position="391"/>
    </location>
</feature>
<feature type="compositionally biased region" description="Acidic residues" evidence="9">
    <location>
        <begin position="738"/>
        <end position="766"/>
    </location>
</feature>
<evidence type="ECO:0000313" key="11">
    <source>
        <dbReference type="Ensembl" id="ENSPKIP00000038668.1"/>
    </source>
</evidence>
<keyword evidence="7 8" id="KW-0539">Nucleus</keyword>
<dbReference type="Pfam" id="PF00505">
    <property type="entry name" value="HMG_box"/>
    <property type="match status" value="2"/>
</dbReference>
<keyword evidence="5" id="KW-0010">Activator</keyword>
<dbReference type="PROSITE" id="PS50118">
    <property type="entry name" value="HMG_BOX_2"/>
    <property type="match status" value="5"/>
</dbReference>
<feature type="region of interest" description="Disordered" evidence="9">
    <location>
        <begin position="675"/>
        <end position="804"/>
    </location>
</feature>
<dbReference type="GeneTree" id="ENSGT00940000166349"/>
<keyword evidence="2" id="KW-0677">Repeat</keyword>
<dbReference type="AlphaFoldDB" id="A0A3B3T884"/>
<evidence type="ECO:0000256" key="6">
    <source>
        <dbReference type="ARBA" id="ARBA00023163"/>
    </source>
</evidence>
<dbReference type="CDD" id="cd22002">
    <property type="entry name" value="HMG-box_UBF1_rpt5"/>
    <property type="match status" value="1"/>
</dbReference>
<feature type="DNA-binding region" description="HMG box" evidence="8">
    <location>
        <begin position="604"/>
        <end position="670"/>
    </location>
</feature>
<dbReference type="InterPro" id="IPR051762">
    <property type="entry name" value="UBF1"/>
</dbReference>
<dbReference type="PANTHER" id="PTHR46318">
    <property type="entry name" value="UPSTREAM BINDING TRANSCRIPTION FACTOR"/>
    <property type="match status" value="1"/>
</dbReference>
<reference evidence="11" key="1">
    <citation type="submission" date="2025-08" db="UniProtKB">
        <authorList>
            <consortium name="Ensembl"/>
        </authorList>
    </citation>
    <scope>IDENTIFICATION</scope>
</reference>
<evidence type="ECO:0000256" key="1">
    <source>
        <dbReference type="ARBA" id="ARBA00004123"/>
    </source>
</evidence>
<evidence type="ECO:0000259" key="10">
    <source>
        <dbReference type="PROSITE" id="PS50118"/>
    </source>
</evidence>
<dbReference type="SUPFAM" id="SSF47095">
    <property type="entry name" value="HMG-box"/>
    <property type="match status" value="6"/>
</dbReference>
<feature type="compositionally biased region" description="Low complexity" evidence="9">
    <location>
        <begin position="776"/>
        <end position="790"/>
    </location>
</feature>
<dbReference type="SMART" id="SM00398">
    <property type="entry name" value="HMG"/>
    <property type="match status" value="6"/>
</dbReference>
<feature type="domain" description="HMG box" evidence="10">
    <location>
        <begin position="114"/>
        <end position="182"/>
    </location>
</feature>
<feature type="domain" description="HMG box" evidence="10">
    <location>
        <begin position="327"/>
        <end position="391"/>
    </location>
</feature>
<dbReference type="InterPro" id="IPR009071">
    <property type="entry name" value="HMG_box_dom"/>
</dbReference>
<feature type="region of interest" description="Disordered" evidence="9">
    <location>
        <begin position="407"/>
        <end position="453"/>
    </location>
</feature>
<reference evidence="11" key="2">
    <citation type="submission" date="2025-09" db="UniProtKB">
        <authorList>
            <consortium name="Ensembl"/>
        </authorList>
    </citation>
    <scope>IDENTIFICATION</scope>
</reference>
<dbReference type="Gene3D" id="1.10.30.10">
    <property type="entry name" value="High mobility group box domain"/>
    <property type="match status" value="6"/>
</dbReference>
<keyword evidence="12" id="KW-1185">Reference proteome</keyword>
<feature type="DNA-binding region" description="HMG box" evidence="8">
    <location>
        <begin position="114"/>
        <end position="182"/>
    </location>
</feature>
<keyword evidence="4 8" id="KW-0238">DNA-binding</keyword>
<feature type="DNA-binding region" description="HMG box" evidence="8">
    <location>
        <begin position="195"/>
        <end position="263"/>
    </location>
</feature>
<evidence type="ECO:0000256" key="3">
    <source>
        <dbReference type="ARBA" id="ARBA00023015"/>
    </source>
</evidence>
<keyword evidence="6" id="KW-0804">Transcription</keyword>
<evidence type="ECO:0000313" key="12">
    <source>
        <dbReference type="Proteomes" id="UP000261540"/>
    </source>
</evidence>
<proteinExistence type="predicted"/>
<dbReference type="GO" id="GO:0003677">
    <property type="term" value="F:DNA binding"/>
    <property type="evidence" value="ECO:0007669"/>
    <property type="project" value="UniProtKB-UniRule"/>
</dbReference>
<dbReference type="InterPro" id="IPR029215">
    <property type="entry name" value="HMG_box_5"/>
</dbReference>
<name>A0A3B3T884_9TELE</name>
<feature type="domain" description="HMG box" evidence="10">
    <location>
        <begin position="447"/>
        <end position="515"/>
    </location>
</feature>
<feature type="domain" description="HMG box" evidence="10">
    <location>
        <begin position="195"/>
        <end position="263"/>
    </location>
</feature>
<comment type="subcellular location">
    <subcellularLocation>
        <location evidence="1">Nucleus</location>
    </subcellularLocation>
</comment>